<dbReference type="InterPro" id="IPR043717">
    <property type="entry name" value="DUF5658"/>
</dbReference>
<evidence type="ECO:0000313" key="3">
    <source>
        <dbReference type="EMBL" id="MFD2214025.1"/>
    </source>
</evidence>
<keyword evidence="1" id="KW-0812">Transmembrane</keyword>
<feature type="transmembrane region" description="Helical" evidence="1">
    <location>
        <begin position="74"/>
        <end position="95"/>
    </location>
</feature>
<keyword evidence="1" id="KW-0472">Membrane</keyword>
<dbReference type="Proteomes" id="UP001597318">
    <property type="component" value="Unassembled WGS sequence"/>
</dbReference>
<keyword evidence="1" id="KW-1133">Transmembrane helix</keyword>
<sequence>MKYICHSLAALNIVDGMLTYIGLNLGLIEEANPAMRAISDIELIYFLLTKLFLSALLYLIIYLDKLPENNIIKFLSSIGVIIYTFVIGLHVIWIYHTI</sequence>
<reference evidence="4" key="1">
    <citation type="journal article" date="2019" name="Int. J. Syst. Evol. Microbiol.">
        <title>The Global Catalogue of Microorganisms (GCM) 10K type strain sequencing project: providing services to taxonomists for standard genome sequencing and annotation.</title>
        <authorList>
            <consortium name="The Broad Institute Genomics Platform"/>
            <consortium name="The Broad Institute Genome Sequencing Center for Infectious Disease"/>
            <person name="Wu L."/>
            <person name="Ma J."/>
        </authorList>
    </citation>
    <scope>NUCLEOTIDE SEQUENCE [LARGE SCALE GENOMIC DNA]</scope>
    <source>
        <strain evidence="4">CGMCC 1.15474</strain>
    </source>
</reference>
<comment type="caution">
    <text evidence="3">The sequence shown here is derived from an EMBL/GenBank/DDBJ whole genome shotgun (WGS) entry which is preliminary data.</text>
</comment>
<dbReference type="Pfam" id="PF18902">
    <property type="entry name" value="DUF5658"/>
    <property type="match status" value="1"/>
</dbReference>
<evidence type="ECO:0000259" key="2">
    <source>
        <dbReference type="Pfam" id="PF18902"/>
    </source>
</evidence>
<feature type="domain" description="DUF5658" evidence="2">
    <location>
        <begin position="8"/>
        <end position="95"/>
    </location>
</feature>
<proteinExistence type="predicted"/>
<name>A0ABW5BWZ6_9BACI</name>
<dbReference type="EMBL" id="JBHUIK010000002">
    <property type="protein sequence ID" value="MFD2214025.1"/>
    <property type="molecule type" value="Genomic_DNA"/>
</dbReference>
<evidence type="ECO:0000256" key="1">
    <source>
        <dbReference type="SAM" id="Phobius"/>
    </source>
</evidence>
<accession>A0ABW5BWZ6</accession>
<keyword evidence="4" id="KW-1185">Reference proteome</keyword>
<protein>
    <submittedName>
        <fullName evidence="3">DUF5658 family protein</fullName>
    </submittedName>
</protein>
<feature type="transmembrane region" description="Helical" evidence="1">
    <location>
        <begin position="43"/>
        <end position="62"/>
    </location>
</feature>
<gene>
    <name evidence="3" type="ORF">ACFSKK_10070</name>
</gene>
<evidence type="ECO:0000313" key="4">
    <source>
        <dbReference type="Proteomes" id="UP001597318"/>
    </source>
</evidence>
<organism evidence="3 4">
    <name type="scientific">Metabacillus endolithicus</name>
    <dbReference type="NCBI Taxonomy" id="1535204"/>
    <lineage>
        <taxon>Bacteria</taxon>
        <taxon>Bacillati</taxon>
        <taxon>Bacillota</taxon>
        <taxon>Bacilli</taxon>
        <taxon>Bacillales</taxon>
        <taxon>Bacillaceae</taxon>
        <taxon>Metabacillus</taxon>
    </lineage>
</organism>